<keyword evidence="2" id="KW-1185">Reference proteome</keyword>
<dbReference type="KEGG" id="fpal:HYN49_09110"/>
<gene>
    <name evidence="1" type="ORF">HYN49_09110</name>
</gene>
<dbReference type="AlphaFoldDB" id="A0A2S1SI31"/>
<name>A0A2S1SI31_9FLAO</name>
<evidence type="ECO:0000313" key="2">
    <source>
        <dbReference type="Proteomes" id="UP000244937"/>
    </source>
</evidence>
<reference evidence="1 2" key="1">
    <citation type="submission" date="2018-05" db="EMBL/GenBank/DDBJ databases">
        <title>Genome sequencing of Flavobacterium sp. HYN0049.</title>
        <authorList>
            <person name="Yi H."/>
            <person name="Baek C."/>
        </authorList>
    </citation>
    <scope>NUCLEOTIDE SEQUENCE [LARGE SCALE GENOMIC DNA]</scope>
    <source>
        <strain evidence="1 2">HYN0049</strain>
    </source>
</reference>
<organism evidence="1 2">
    <name type="scientific">Flavobacterium pallidum</name>
    <dbReference type="NCBI Taxonomy" id="2172098"/>
    <lineage>
        <taxon>Bacteria</taxon>
        <taxon>Pseudomonadati</taxon>
        <taxon>Bacteroidota</taxon>
        <taxon>Flavobacteriia</taxon>
        <taxon>Flavobacteriales</taxon>
        <taxon>Flavobacteriaceae</taxon>
        <taxon>Flavobacterium</taxon>
    </lineage>
</organism>
<sequence length="100" mass="11439">MKEFHEIISQTFHPSEEGNLEPIKSRSLELAQKAERLNMGEKPKEFSTKEILVATEKLQIKSWALHKKIKIGSSDKEITILLSEIHDIFHEIAGLCANEK</sequence>
<evidence type="ECO:0008006" key="3">
    <source>
        <dbReference type="Google" id="ProtNLM"/>
    </source>
</evidence>
<dbReference type="EMBL" id="CP029187">
    <property type="protein sequence ID" value="AWI26041.1"/>
    <property type="molecule type" value="Genomic_DNA"/>
</dbReference>
<evidence type="ECO:0000313" key="1">
    <source>
        <dbReference type="EMBL" id="AWI26041.1"/>
    </source>
</evidence>
<proteinExistence type="predicted"/>
<accession>A0A2S1SI31</accession>
<protein>
    <recommendedName>
        <fullName evidence="3">Four helix bundle protein</fullName>
    </recommendedName>
</protein>
<dbReference type="Proteomes" id="UP000244937">
    <property type="component" value="Chromosome"/>
</dbReference>